<keyword evidence="1" id="KW-0812">Transmembrane</keyword>
<name>A0A0L1P6E2_EDHAE</name>
<evidence type="ECO:0000313" key="2">
    <source>
        <dbReference type="EMBL" id="KNH48542.1"/>
    </source>
</evidence>
<organism evidence="2 3">
    <name type="scientific">Edhazardia aedis (strain USNM 41457)</name>
    <name type="common">Microsporidian parasite</name>
    <dbReference type="NCBI Taxonomy" id="1003232"/>
    <lineage>
        <taxon>Eukaryota</taxon>
        <taxon>Fungi</taxon>
        <taxon>Fungi incertae sedis</taxon>
        <taxon>Microsporidia</taxon>
        <taxon>Edhazardia</taxon>
    </lineage>
</organism>
<dbReference type="InParanoid" id="A0A0L1P6E2"/>
<keyword evidence="1" id="KW-0472">Membrane</keyword>
<comment type="caution">
    <text evidence="2">The sequence shown here is derived from an EMBL/GenBank/DDBJ whole genome shotgun (WGS) entry which is preliminary data.</text>
</comment>
<accession>A0A0L1P6E2</accession>
<reference evidence="3" key="2">
    <citation type="submission" date="2015-07" db="EMBL/GenBank/DDBJ databases">
        <title>Contrasting host-pathogen interactions and genome evolution in two generalist and specialist microsporidian pathogens of mosquitoes.</title>
        <authorList>
            <consortium name="The Broad Institute Genomics Platform"/>
            <consortium name="The Broad Institute Genome Sequencing Center for Infectious Disease"/>
            <person name="Cuomo C.A."/>
            <person name="Sanscrainte N.D."/>
            <person name="Goldberg J.M."/>
            <person name="Heiman D."/>
            <person name="Young S."/>
            <person name="Zeng Q."/>
            <person name="Becnel J.J."/>
            <person name="Birren B.W."/>
        </authorList>
    </citation>
    <scope>NUCLEOTIDE SEQUENCE [LARGE SCALE GENOMIC DNA]</scope>
    <source>
        <strain evidence="3">USNM 41457</strain>
    </source>
</reference>
<sequence length="94" mass="10908">MNVLTTPFKRKMNKKDENELVKKTRFLKHIAIDILEEVNKEKDCLEGNHTIINNASMAINRAMSKIINLRGKNFSSLLYCFIFAAIFVLVVIFF</sequence>
<gene>
    <name evidence="2" type="ORF">EDEG_05076</name>
</gene>
<protein>
    <recommendedName>
        <fullName evidence="4">t-SNARE coiled-coil homology domain-containing protein</fullName>
    </recommendedName>
</protein>
<keyword evidence="3" id="KW-1185">Reference proteome</keyword>
<dbReference type="AlphaFoldDB" id="A0A0L1P6E2"/>
<keyword evidence="1" id="KW-1133">Transmembrane helix</keyword>
<dbReference type="VEuPathDB" id="MicrosporidiaDB:EDEG_05076"/>
<evidence type="ECO:0008006" key="4">
    <source>
        <dbReference type="Google" id="ProtNLM"/>
    </source>
</evidence>
<dbReference type="Proteomes" id="UP000003163">
    <property type="component" value="Unassembled WGS sequence"/>
</dbReference>
<proteinExistence type="predicted"/>
<evidence type="ECO:0000313" key="3">
    <source>
        <dbReference type="Proteomes" id="UP000003163"/>
    </source>
</evidence>
<feature type="transmembrane region" description="Helical" evidence="1">
    <location>
        <begin position="74"/>
        <end position="93"/>
    </location>
</feature>
<reference evidence="2 3" key="1">
    <citation type="submission" date="2011-08" db="EMBL/GenBank/DDBJ databases">
        <authorList>
            <person name="Liu Z.J."/>
            <person name="Shi F.L."/>
            <person name="Lu J.Q."/>
            <person name="Li M."/>
            <person name="Wang Z.L."/>
        </authorList>
    </citation>
    <scope>NUCLEOTIDE SEQUENCE [LARGE SCALE GENOMIC DNA]</scope>
    <source>
        <strain evidence="2 3">USNM 41457</strain>
    </source>
</reference>
<dbReference type="EMBL" id="AFBI03000001">
    <property type="protein sequence ID" value="KNH48542.1"/>
    <property type="molecule type" value="Genomic_DNA"/>
</dbReference>
<evidence type="ECO:0000256" key="1">
    <source>
        <dbReference type="SAM" id="Phobius"/>
    </source>
</evidence>